<sequence>MTLPEGKNFGSMKAPIDEVLPFTEAFYAIVRIQSGGGEGFVLSERGNPVAAGFKDRSRDLAADRAISLLSDEKAPVCMLFRYDENEYQEALQQCRESGHALIKETEARPCAIPEERSAPSLTDGALDLILSQPGVIAVSAFFEGFAVQSAGAADFDRIAAVAEDLLRAGSKIARDLETGDLDQIILETPGGKLIIAPFGDLSICILTASNANLGLVRLALRSIRWGE</sequence>
<name>A0A831LF30_9EURY</name>
<gene>
    <name evidence="2" type="ORF">ENN52_03885</name>
</gene>
<comment type="caution">
    <text evidence="2">The sequence shown here is derived from an EMBL/GenBank/DDBJ whole genome shotgun (WGS) entry which is preliminary data.</text>
</comment>
<dbReference type="SMART" id="SM00960">
    <property type="entry name" value="Robl_LC7"/>
    <property type="match status" value="1"/>
</dbReference>
<dbReference type="Pfam" id="PF03259">
    <property type="entry name" value="Robl_LC7"/>
    <property type="match status" value="1"/>
</dbReference>
<proteinExistence type="predicted"/>
<evidence type="ECO:0000313" key="2">
    <source>
        <dbReference type="EMBL" id="HDS63261.1"/>
    </source>
</evidence>
<dbReference type="Gene3D" id="3.30.450.30">
    <property type="entry name" value="Dynein light chain 2a, cytoplasmic"/>
    <property type="match status" value="1"/>
</dbReference>
<organism evidence="2">
    <name type="scientific">Methanofollis liminatans</name>
    <dbReference type="NCBI Taxonomy" id="2201"/>
    <lineage>
        <taxon>Archaea</taxon>
        <taxon>Methanobacteriati</taxon>
        <taxon>Methanobacteriota</taxon>
        <taxon>Stenosarchaea group</taxon>
        <taxon>Methanomicrobia</taxon>
        <taxon>Methanomicrobiales</taxon>
        <taxon>Methanomicrobiaceae</taxon>
        <taxon>Methanofollis</taxon>
    </lineage>
</organism>
<reference evidence="2" key="1">
    <citation type="journal article" date="2020" name="mSystems">
        <title>Genome- and Community-Level Interaction Insights into Carbon Utilization and Element Cycling Functions of Hydrothermarchaeota in Hydrothermal Sediment.</title>
        <authorList>
            <person name="Zhou Z."/>
            <person name="Liu Y."/>
            <person name="Xu W."/>
            <person name="Pan J."/>
            <person name="Luo Z.H."/>
            <person name="Li M."/>
        </authorList>
    </citation>
    <scope>NUCLEOTIDE SEQUENCE</scope>
    <source>
        <strain evidence="2">SpSt-1183</strain>
    </source>
</reference>
<evidence type="ECO:0000259" key="1">
    <source>
        <dbReference type="SMART" id="SM00960"/>
    </source>
</evidence>
<protein>
    <submittedName>
        <fullName evidence="2">Roadblock/LC7 domain-containing protein</fullName>
    </submittedName>
</protein>
<dbReference type="Proteomes" id="UP000885648">
    <property type="component" value="Unassembled WGS sequence"/>
</dbReference>
<dbReference type="SUPFAM" id="SSF103196">
    <property type="entry name" value="Roadblock/LC7 domain"/>
    <property type="match status" value="1"/>
</dbReference>
<accession>A0A831LF30</accession>
<dbReference type="EMBL" id="DSBY01000161">
    <property type="protein sequence ID" value="HDS63261.1"/>
    <property type="molecule type" value="Genomic_DNA"/>
</dbReference>
<dbReference type="InterPro" id="IPR004942">
    <property type="entry name" value="Roadblock/LAMTOR2_dom"/>
</dbReference>
<feature type="domain" description="Roadblock/LAMTOR2" evidence="1">
    <location>
        <begin position="122"/>
        <end position="207"/>
    </location>
</feature>
<dbReference type="AlphaFoldDB" id="A0A831LF30"/>